<proteinExistence type="predicted"/>
<protein>
    <submittedName>
        <fullName evidence="1">Uncharacterized protein</fullName>
    </submittedName>
</protein>
<evidence type="ECO:0000313" key="1">
    <source>
        <dbReference type="EMBL" id="CAK5086050.1"/>
    </source>
</evidence>
<sequence>MFHRYICLLVIISSSFSHGWELDKPFIGDFTYYDYKVYGACNMWINAETELLASISYKLWGPHADPIDYLLCRNICLKVQYKGRTIIVHVKDKCLSCPANKVNLSKRAFARLENLAVGHGYDAVFTFVLC</sequence>
<keyword evidence="2" id="KW-1185">Reference proteome</keyword>
<accession>A0ACB1A7E3</accession>
<evidence type="ECO:0000313" key="2">
    <source>
        <dbReference type="Proteomes" id="UP001497535"/>
    </source>
</evidence>
<dbReference type="Proteomes" id="UP001497535">
    <property type="component" value="Unassembled WGS sequence"/>
</dbReference>
<organism evidence="1 2">
    <name type="scientific">Meloidogyne enterolobii</name>
    <name type="common">Root-knot nematode worm</name>
    <name type="synonym">Meloidogyne mayaguensis</name>
    <dbReference type="NCBI Taxonomy" id="390850"/>
    <lineage>
        <taxon>Eukaryota</taxon>
        <taxon>Metazoa</taxon>
        <taxon>Ecdysozoa</taxon>
        <taxon>Nematoda</taxon>
        <taxon>Chromadorea</taxon>
        <taxon>Rhabditida</taxon>
        <taxon>Tylenchina</taxon>
        <taxon>Tylenchomorpha</taxon>
        <taxon>Tylenchoidea</taxon>
        <taxon>Meloidogynidae</taxon>
        <taxon>Meloidogyninae</taxon>
        <taxon>Meloidogyne</taxon>
    </lineage>
</organism>
<gene>
    <name evidence="1" type="ORF">MENTE1834_LOCUS33537</name>
</gene>
<reference evidence="1" key="1">
    <citation type="submission" date="2023-11" db="EMBL/GenBank/DDBJ databases">
        <authorList>
            <person name="Poullet M."/>
        </authorList>
    </citation>
    <scope>NUCLEOTIDE SEQUENCE</scope>
    <source>
        <strain evidence="1">E1834</strain>
    </source>
</reference>
<dbReference type="EMBL" id="CAVMJV010000059">
    <property type="protein sequence ID" value="CAK5086050.1"/>
    <property type="molecule type" value="Genomic_DNA"/>
</dbReference>
<name>A0ACB1A7E3_MELEN</name>
<comment type="caution">
    <text evidence="1">The sequence shown here is derived from an EMBL/GenBank/DDBJ whole genome shotgun (WGS) entry which is preliminary data.</text>
</comment>